<dbReference type="OrthoDB" id="3482604at2"/>
<accession>A0A3M2LWW3</accession>
<dbReference type="InterPro" id="IPR007278">
    <property type="entry name" value="DUF397"/>
</dbReference>
<reference evidence="2 3" key="1">
    <citation type="submission" date="2018-10" db="EMBL/GenBank/DDBJ databases">
        <title>Isolation from soil.</title>
        <authorList>
            <person name="Hu J."/>
        </authorList>
    </citation>
    <scope>NUCLEOTIDE SEQUENCE [LARGE SCALE GENOMIC DNA]</scope>
    <source>
        <strain evidence="2 3">NEAU-Ht49</strain>
    </source>
</reference>
<name>A0A3M2LWW3_9ACTN</name>
<keyword evidence="3" id="KW-1185">Reference proteome</keyword>
<evidence type="ECO:0000259" key="1">
    <source>
        <dbReference type="Pfam" id="PF04149"/>
    </source>
</evidence>
<sequence>MNTPRWRKASRSDSSGNACVEVAALSGFLGVRDSKAPDVGQLRLGGREFRALLKRVKGLA</sequence>
<dbReference type="EMBL" id="RFFG01000053">
    <property type="protein sequence ID" value="RMI40505.1"/>
    <property type="molecule type" value="Genomic_DNA"/>
</dbReference>
<dbReference type="Pfam" id="PF04149">
    <property type="entry name" value="DUF397"/>
    <property type="match status" value="1"/>
</dbReference>
<dbReference type="Proteomes" id="UP000282674">
    <property type="component" value="Unassembled WGS sequence"/>
</dbReference>
<evidence type="ECO:0000313" key="2">
    <source>
        <dbReference type="EMBL" id="RMI40505.1"/>
    </source>
</evidence>
<comment type="caution">
    <text evidence="2">The sequence shown here is derived from an EMBL/GenBank/DDBJ whole genome shotgun (WGS) entry which is preliminary data.</text>
</comment>
<feature type="domain" description="DUF397" evidence="1">
    <location>
        <begin position="5"/>
        <end position="57"/>
    </location>
</feature>
<dbReference type="RefSeq" id="WP_122197121.1">
    <property type="nucleotide sequence ID" value="NZ_JBHSKC010000007.1"/>
</dbReference>
<proteinExistence type="predicted"/>
<evidence type="ECO:0000313" key="3">
    <source>
        <dbReference type="Proteomes" id="UP000282674"/>
    </source>
</evidence>
<organism evidence="2 3">
    <name type="scientific">Actinomadura harenae</name>
    <dbReference type="NCBI Taxonomy" id="2483351"/>
    <lineage>
        <taxon>Bacteria</taxon>
        <taxon>Bacillati</taxon>
        <taxon>Actinomycetota</taxon>
        <taxon>Actinomycetes</taxon>
        <taxon>Streptosporangiales</taxon>
        <taxon>Thermomonosporaceae</taxon>
        <taxon>Actinomadura</taxon>
    </lineage>
</organism>
<dbReference type="AlphaFoldDB" id="A0A3M2LWW3"/>
<gene>
    <name evidence="2" type="ORF">EBO15_26285</name>
</gene>
<protein>
    <submittedName>
        <fullName evidence="2">DUF397 domain-containing protein</fullName>
    </submittedName>
</protein>